<gene>
    <name evidence="2" type="ORF">EAH73_20365</name>
</gene>
<evidence type="ECO:0000313" key="3">
    <source>
        <dbReference type="Proteomes" id="UP000317646"/>
    </source>
</evidence>
<reference evidence="2 3" key="1">
    <citation type="journal article" date="2019" name="Environ. Microbiol.">
        <title>Species interactions and distinct microbial communities in high Arctic permafrost affected cryosols are associated with the CH4 and CO2 gas fluxes.</title>
        <authorList>
            <person name="Altshuler I."/>
            <person name="Hamel J."/>
            <person name="Turney S."/>
            <person name="Magnuson E."/>
            <person name="Levesque R."/>
            <person name="Greer C."/>
            <person name="Whyte L.G."/>
        </authorList>
    </citation>
    <scope>NUCLEOTIDE SEQUENCE [LARGE SCALE GENOMIC DNA]</scope>
    <source>
        <strain evidence="2 3">S9.2P</strain>
    </source>
</reference>
<evidence type="ECO:0000259" key="1">
    <source>
        <dbReference type="Pfam" id="PF13304"/>
    </source>
</evidence>
<sequence>MLVRFTVRNYKSFREPAEWSLLASPDTTREADNVVDVPEFGLRLLRSAVVYGANASGKSKLVQAIMFMRDFVLNSSRETQKGDAIAVEPFRLSTVTEHEPSEFEVVFLHEQVLYRYGFTASTTQVVAEWFYYRPKTKEVELFYRDEQGIRLHKSRFSGIIQSLVTGKNVRENALLLSVASQFNNPIAVHAFEWFDDRLNGLSGLSADSYQGYSMSEAENPAQKQRMLDLLRQADLAILDVEIETAEFEQVSSAMPTQLRRQFREQLKQGHKPVIYSDVYTARLQYDANQEAAGSVAFSLTADESAGTEKFFYLTGPLLDVLDNGMVFVVDELDSRLHPNLVAQIVALFNSRTLNPHNAQLLFNTHNSNLLGKSSFRRDQVWFTEKDRFGATTLYSLGDFTGVKKDGQYEDNYLRGKYGAIPILGDFGHPFTATQSQPEDAR</sequence>
<name>A0A502GGC1_9BACT</name>
<keyword evidence="2" id="KW-0067">ATP-binding</keyword>
<feature type="domain" description="ATPase AAA-type core" evidence="1">
    <location>
        <begin position="48"/>
        <end position="370"/>
    </location>
</feature>
<evidence type="ECO:0000313" key="2">
    <source>
        <dbReference type="EMBL" id="TPG60924.1"/>
    </source>
</evidence>
<dbReference type="Gene3D" id="3.40.50.300">
    <property type="entry name" value="P-loop containing nucleotide triphosphate hydrolases"/>
    <property type="match status" value="1"/>
</dbReference>
<dbReference type="AlphaFoldDB" id="A0A502GGC1"/>
<dbReference type="InterPro" id="IPR027417">
    <property type="entry name" value="P-loop_NTPase"/>
</dbReference>
<dbReference type="InterPro" id="IPR003959">
    <property type="entry name" value="ATPase_AAA_core"/>
</dbReference>
<dbReference type="PANTHER" id="PTHR40396:SF1">
    <property type="entry name" value="ATPASE AAA-TYPE CORE DOMAIN-CONTAINING PROTEIN"/>
    <property type="match status" value="1"/>
</dbReference>
<dbReference type="Pfam" id="PF13304">
    <property type="entry name" value="AAA_21"/>
    <property type="match status" value="1"/>
</dbReference>
<proteinExistence type="predicted"/>
<dbReference type="SUPFAM" id="SSF52540">
    <property type="entry name" value="P-loop containing nucleoside triphosphate hydrolases"/>
    <property type="match status" value="1"/>
</dbReference>
<dbReference type="GO" id="GO:0005524">
    <property type="term" value="F:ATP binding"/>
    <property type="evidence" value="ECO:0007669"/>
    <property type="project" value="UniProtKB-KW"/>
</dbReference>
<comment type="caution">
    <text evidence="2">The sequence shown here is derived from an EMBL/GenBank/DDBJ whole genome shotgun (WGS) entry which is preliminary data.</text>
</comment>
<dbReference type="GO" id="GO:0016887">
    <property type="term" value="F:ATP hydrolysis activity"/>
    <property type="evidence" value="ECO:0007669"/>
    <property type="project" value="InterPro"/>
</dbReference>
<organism evidence="2 3">
    <name type="scientific">Hymenobacter nivis</name>
    <dbReference type="NCBI Taxonomy" id="1850093"/>
    <lineage>
        <taxon>Bacteria</taxon>
        <taxon>Pseudomonadati</taxon>
        <taxon>Bacteroidota</taxon>
        <taxon>Cytophagia</taxon>
        <taxon>Cytophagales</taxon>
        <taxon>Hymenobacteraceae</taxon>
        <taxon>Hymenobacter</taxon>
    </lineage>
</organism>
<keyword evidence="3" id="KW-1185">Reference proteome</keyword>
<dbReference type="OrthoDB" id="9809324at2"/>
<accession>A0A502GGC1</accession>
<dbReference type="RefSeq" id="WP_140469297.1">
    <property type="nucleotide sequence ID" value="NZ_RCYZ01000011.1"/>
</dbReference>
<dbReference type="EMBL" id="RCYZ01000011">
    <property type="protein sequence ID" value="TPG60924.1"/>
    <property type="molecule type" value="Genomic_DNA"/>
</dbReference>
<keyword evidence="2" id="KW-0547">Nucleotide-binding</keyword>
<dbReference type="PANTHER" id="PTHR40396">
    <property type="entry name" value="ATPASE-LIKE PROTEIN"/>
    <property type="match status" value="1"/>
</dbReference>
<dbReference type="Proteomes" id="UP000317646">
    <property type="component" value="Unassembled WGS sequence"/>
</dbReference>
<protein>
    <submittedName>
        <fullName evidence="2">ATP-binding protein</fullName>
    </submittedName>
</protein>